<feature type="domain" description="NmrA-like" evidence="4">
    <location>
        <begin position="46"/>
        <end position="203"/>
    </location>
</feature>
<accession>A0A9P4SJJ1</accession>
<dbReference type="SUPFAM" id="SSF51735">
    <property type="entry name" value="NAD(P)-binding Rossmann-fold domains"/>
    <property type="match status" value="1"/>
</dbReference>
<protein>
    <submittedName>
        <fullName evidence="5">NAD-P-binding protein</fullName>
    </submittedName>
</protein>
<dbReference type="PANTHER" id="PTHR47706">
    <property type="entry name" value="NMRA-LIKE FAMILY PROTEIN"/>
    <property type="match status" value="1"/>
</dbReference>
<dbReference type="AlphaFoldDB" id="A0A9P4SJJ1"/>
<reference evidence="5" key="1">
    <citation type="journal article" date="2020" name="Stud. Mycol.">
        <title>101 Dothideomycetes genomes: a test case for predicting lifestyles and emergence of pathogens.</title>
        <authorList>
            <person name="Haridas S."/>
            <person name="Albert R."/>
            <person name="Binder M."/>
            <person name="Bloem J."/>
            <person name="Labutti K."/>
            <person name="Salamov A."/>
            <person name="Andreopoulos B."/>
            <person name="Baker S."/>
            <person name="Barry K."/>
            <person name="Bills G."/>
            <person name="Bluhm B."/>
            <person name="Cannon C."/>
            <person name="Castanera R."/>
            <person name="Culley D."/>
            <person name="Daum C."/>
            <person name="Ezra D."/>
            <person name="Gonzalez J."/>
            <person name="Henrissat B."/>
            <person name="Kuo A."/>
            <person name="Liang C."/>
            <person name="Lipzen A."/>
            <person name="Lutzoni F."/>
            <person name="Magnuson J."/>
            <person name="Mondo S."/>
            <person name="Nolan M."/>
            <person name="Ohm R."/>
            <person name="Pangilinan J."/>
            <person name="Park H.-J."/>
            <person name="Ramirez L."/>
            <person name="Alfaro M."/>
            <person name="Sun H."/>
            <person name="Tritt A."/>
            <person name="Yoshinaga Y."/>
            <person name="Zwiers L.-H."/>
            <person name="Turgeon B."/>
            <person name="Goodwin S."/>
            <person name="Spatafora J."/>
            <person name="Crous P."/>
            <person name="Grigoriev I."/>
        </authorList>
    </citation>
    <scope>NUCLEOTIDE SEQUENCE</scope>
    <source>
        <strain evidence="5">CBS 101060</strain>
    </source>
</reference>
<dbReference type="Proteomes" id="UP000799429">
    <property type="component" value="Unassembled WGS sequence"/>
</dbReference>
<keyword evidence="2" id="KW-0521">NADP</keyword>
<dbReference type="EMBL" id="MU006089">
    <property type="protein sequence ID" value="KAF2843489.1"/>
    <property type="molecule type" value="Genomic_DNA"/>
</dbReference>
<evidence type="ECO:0000256" key="1">
    <source>
        <dbReference type="ARBA" id="ARBA00005725"/>
    </source>
</evidence>
<dbReference type="Pfam" id="PF05368">
    <property type="entry name" value="NmrA"/>
    <property type="match status" value="1"/>
</dbReference>
<dbReference type="OrthoDB" id="10000533at2759"/>
<evidence type="ECO:0000256" key="2">
    <source>
        <dbReference type="ARBA" id="ARBA00022857"/>
    </source>
</evidence>
<dbReference type="PANTHER" id="PTHR47706:SF4">
    <property type="entry name" value="NMRA-LIKE DOMAIN-CONTAINING PROTEIN"/>
    <property type="match status" value="1"/>
</dbReference>
<dbReference type="InterPro" id="IPR051609">
    <property type="entry name" value="NmrA/Isoflavone_reductase-like"/>
</dbReference>
<comment type="caution">
    <text evidence="5">The sequence shown here is derived from an EMBL/GenBank/DDBJ whole genome shotgun (WGS) entry which is preliminary data.</text>
</comment>
<comment type="similarity">
    <text evidence="1">Belongs to the NmrA-type oxidoreductase family. Isoflavone reductase subfamily.</text>
</comment>
<dbReference type="GO" id="GO:0016491">
    <property type="term" value="F:oxidoreductase activity"/>
    <property type="evidence" value="ECO:0007669"/>
    <property type="project" value="UniProtKB-KW"/>
</dbReference>
<keyword evidence="6" id="KW-1185">Reference proteome</keyword>
<keyword evidence="3" id="KW-0560">Oxidoreductase</keyword>
<dbReference type="Gene3D" id="3.40.50.720">
    <property type="entry name" value="NAD(P)-binding Rossmann-like Domain"/>
    <property type="match status" value="1"/>
</dbReference>
<dbReference type="Gene3D" id="3.90.25.10">
    <property type="entry name" value="UDP-galactose 4-epimerase, domain 1"/>
    <property type="match status" value="1"/>
</dbReference>
<evidence type="ECO:0000256" key="3">
    <source>
        <dbReference type="ARBA" id="ARBA00023002"/>
    </source>
</evidence>
<evidence type="ECO:0000313" key="6">
    <source>
        <dbReference type="Proteomes" id="UP000799429"/>
    </source>
</evidence>
<name>A0A9P4SJJ1_9PEZI</name>
<evidence type="ECO:0000313" key="5">
    <source>
        <dbReference type="EMBL" id="KAF2843489.1"/>
    </source>
</evidence>
<proteinExistence type="inferred from homology"/>
<dbReference type="InterPro" id="IPR036291">
    <property type="entry name" value="NAD(P)-bd_dom_sf"/>
</dbReference>
<sequence length="293" mass="32854">MFASFILISYRCHHRLRPTLFLHLAASKKHTTTVLSLSPNPTLASTLSITVMPASYDDHNSFVSALTGVHTLISTIGSFYPAEMASSQLVLLTAAKEARVARFAPNEFAHLVYDGIDTYAGKKRVWAAAKASGLEVTKFATGLFMNGLAMRSRGSGSCWAGLRPWHFCVNARVGKADWPGTGGERAAWSEIGDVCRFVVAALDLERWEEKVQRRRFLVKVTRRKELVWLPEVPGKRFYHQTRIVYTSDAGMVEPTLSEKLKEIRPVSIEEFMRKAWEGVELGEPTWDEDRTFG</sequence>
<evidence type="ECO:0000259" key="4">
    <source>
        <dbReference type="Pfam" id="PF05368"/>
    </source>
</evidence>
<dbReference type="InterPro" id="IPR008030">
    <property type="entry name" value="NmrA-like"/>
</dbReference>
<organism evidence="5 6">
    <name type="scientific">Patellaria atrata CBS 101060</name>
    <dbReference type="NCBI Taxonomy" id="1346257"/>
    <lineage>
        <taxon>Eukaryota</taxon>
        <taxon>Fungi</taxon>
        <taxon>Dikarya</taxon>
        <taxon>Ascomycota</taxon>
        <taxon>Pezizomycotina</taxon>
        <taxon>Dothideomycetes</taxon>
        <taxon>Dothideomycetes incertae sedis</taxon>
        <taxon>Patellariales</taxon>
        <taxon>Patellariaceae</taxon>
        <taxon>Patellaria</taxon>
    </lineage>
</organism>
<gene>
    <name evidence="5" type="ORF">M501DRAFT_1006045</name>
</gene>